<accession>A0A6C0C8F8</accession>
<name>A0A6C0C8F8_9ZZZZ</name>
<dbReference type="AlphaFoldDB" id="A0A6C0C8F8"/>
<evidence type="ECO:0008006" key="2">
    <source>
        <dbReference type="Google" id="ProtNLM"/>
    </source>
</evidence>
<dbReference type="PANTHER" id="PTHR46922:SF4">
    <property type="entry name" value="DHHA1 DOMAIN PROTEIN"/>
    <property type="match status" value="1"/>
</dbReference>
<dbReference type="EMBL" id="MN739352">
    <property type="protein sequence ID" value="QHT00090.1"/>
    <property type="molecule type" value="Genomic_DNA"/>
</dbReference>
<dbReference type="PANTHER" id="PTHR46922">
    <property type="entry name" value="DHHA1 DOMAIN PROTEIN"/>
    <property type="match status" value="1"/>
</dbReference>
<proteinExistence type="predicted"/>
<organism evidence="1">
    <name type="scientific">viral metagenome</name>
    <dbReference type="NCBI Taxonomy" id="1070528"/>
    <lineage>
        <taxon>unclassified sequences</taxon>
        <taxon>metagenomes</taxon>
        <taxon>organismal metagenomes</taxon>
    </lineage>
</organism>
<sequence length="407" mass="47561">MDFINKRLDKNNVEVVIYHARCPDGQGGAFAVWYFNKSNFGEDRANSIYYKPASHGEPITEDFYTKFKDKNVVIVDFSYPLVILKKIIKVAKTFVILDHHKSAREDLVAIPEELKIFDMARSGAVIAWNHFFEDRPVPQFLLHIQDRDLWKNSLEGTNEFVTYFYEKKFDFHLWEKYMDDAKCQKAIRIGRYWLEYKKLQVSKAVKVASRIIQNIDGMYVVIAYSSYPTYGSEIGSELLNKYPLVDFFVSCLYKLHKKETCFSLRSADNRQIDVSEIAVKHGGGGHRNAAGLCLNGFRVELPYKEAKDTYLEVLEKITVKYVEQQDDKMEIKIPYILINCKDFGEKFFKTPDQLFVDLIHRKFKNAALLVFRLSRRYLGNFIRHLTTLCTILTLHPKKLRSFAIRSL</sequence>
<dbReference type="Gene3D" id="3.10.310.30">
    <property type="match status" value="1"/>
</dbReference>
<reference evidence="1" key="1">
    <citation type="journal article" date="2020" name="Nature">
        <title>Giant virus diversity and host interactions through global metagenomics.</title>
        <authorList>
            <person name="Schulz F."/>
            <person name="Roux S."/>
            <person name="Paez-Espino D."/>
            <person name="Jungbluth S."/>
            <person name="Walsh D.A."/>
            <person name="Denef V.J."/>
            <person name="McMahon K.D."/>
            <person name="Konstantinidis K.T."/>
            <person name="Eloe-Fadrosh E.A."/>
            <person name="Kyrpides N.C."/>
            <person name="Woyke T."/>
        </authorList>
    </citation>
    <scope>NUCLEOTIDE SEQUENCE</scope>
    <source>
        <strain evidence="1">GVMAG-M-3300020192-26</strain>
    </source>
</reference>
<dbReference type="SUPFAM" id="SSF64182">
    <property type="entry name" value="DHH phosphoesterases"/>
    <property type="match status" value="1"/>
</dbReference>
<evidence type="ECO:0000313" key="1">
    <source>
        <dbReference type="EMBL" id="QHT00090.1"/>
    </source>
</evidence>
<dbReference type="InterPro" id="IPR038763">
    <property type="entry name" value="DHH_sf"/>
</dbReference>
<protein>
    <recommendedName>
        <fullName evidence="2">DHH family protein</fullName>
    </recommendedName>
</protein>